<evidence type="ECO:0000256" key="1">
    <source>
        <dbReference type="ARBA" id="ARBA00006987"/>
    </source>
</evidence>
<comment type="similarity">
    <text evidence="1">Belongs to the UPF0065 (bug) family.</text>
</comment>
<evidence type="ECO:0000313" key="3">
    <source>
        <dbReference type="EMBL" id="WAP66903.1"/>
    </source>
</evidence>
<keyword evidence="4" id="KW-1185">Reference proteome</keyword>
<dbReference type="EMBL" id="CP114029">
    <property type="protein sequence ID" value="WAP66903.1"/>
    <property type="molecule type" value="Genomic_DNA"/>
</dbReference>
<dbReference type="InterPro" id="IPR042100">
    <property type="entry name" value="Bug_dom1"/>
</dbReference>
<organism evidence="3 4">
    <name type="scientific">Jiella pelagia</name>
    <dbReference type="NCBI Taxonomy" id="2986949"/>
    <lineage>
        <taxon>Bacteria</taxon>
        <taxon>Pseudomonadati</taxon>
        <taxon>Pseudomonadota</taxon>
        <taxon>Alphaproteobacteria</taxon>
        <taxon>Hyphomicrobiales</taxon>
        <taxon>Aurantimonadaceae</taxon>
        <taxon>Jiella</taxon>
    </lineage>
</organism>
<proteinExistence type="inferred from homology"/>
<evidence type="ECO:0000313" key="4">
    <source>
        <dbReference type="Proteomes" id="UP001164020"/>
    </source>
</evidence>
<dbReference type="RefSeq" id="WP_268879347.1">
    <property type="nucleotide sequence ID" value="NZ_CP114029.1"/>
</dbReference>
<protein>
    <submittedName>
        <fullName evidence="3">Tripartite tricarboxylate transporter substrate binding protein</fullName>
    </submittedName>
</protein>
<name>A0ABY7BTQ4_9HYPH</name>
<dbReference type="Pfam" id="PF03401">
    <property type="entry name" value="TctC"/>
    <property type="match status" value="1"/>
</dbReference>
<dbReference type="Gene3D" id="3.40.190.150">
    <property type="entry name" value="Bordetella uptake gene, domain 1"/>
    <property type="match status" value="1"/>
</dbReference>
<dbReference type="PANTHER" id="PTHR42928:SF5">
    <property type="entry name" value="BLR1237 PROTEIN"/>
    <property type="match status" value="1"/>
</dbReference>
<feature type="signal peptide" evidence="2">
    <location>
        <begin position="1"/>
        <end position="26"/>
    </location>
</feature>
<dbReference type="CDD" id="cd07012">
    <property type="entry name" value="PBP2_Bug_TTT"/>
    <property type="match status" value="1"/>
</dbReference>
<dbReference type="Proteomes" id="UP001164020">
    <property type="component" value="Chromosome"/>
</dbReference>
<dbReference type="InterPro" id="IPR005064">
    <property type="entry name" value="BUG"/>
</dbReference>
<feature type="chain" id="PRO_5046840826" evidence="2">
    <location>
        <begin position="27"/>
        <end position="330"/>
    </location>
</feature>
<keyword evidence="2" id="KW-0732">Signal</keyword>
<sequence>MKKNILRGLGLALATAASLATVSVNAQEKPADFPQRPISLVVVYPAGGAVDVTARTFAKLAEEQMGIDIRVENRVGGAGMVGHTSLAKNTDPDGYTVGVLANPFLYTDILLKNAPFELDEFTPINEISFDPMVWVVNAKSDVGKMSFDEIIAHAKETPLQVGMNPNSVFLFVSEFIERSKDVEFNFIPFDGGKQGVVALLAGDVDATASFYSEIGQYVDSGDLKPVAVTGDKRHPMLPDTPTLSELGVPAGGQAWGATRIFTLPAGVPDDRKAYLADGFLKVLESDEAQKAFAEAGLTLTPAGPEAAQEQYQQSFETLKTFLAETGRIQE</sequence>
<dbReference type="PANTHER" id="PTHR42928">
    <property type="entry name" value="TRICARBOXYLATE-BINDING PROTEIN"/>
    <property type="match status" value="1"/>
</dbReference>
<dbReference type="Gene3D" id="3.40.190.10">
    <property type="entry name" value="Periplasmic binding protein-like II"/>
    <property type="match status" value="1"/>
</dbReference>
<reference evidence="3" key="1">
    <citation type="submission" date="2022-12" db="EMBL/GenBank/DDBJ databases">
        <title>Jiella pelagia sp. nov., isolated from phosphonate enriched culture of Northwest Pacific surface seawater.</title>
        <authorList>
            <person name="Shin D.Y."/>
            <person name="Hwang C.Y."/>
        </authorList>
    </citation>
    <scope>NUCLEOTIDE SEQUENCE</scope>
    <source>
        <strain evidence="3">HL-NP1</strain>
    </source>
</reference>
<dbReference type="SUPFAM" id="SSF53850">
    <property type="entry name" value="Periplasmic binding protein-like II"/>
    <property type="match status" value="1"/>
</dbReference>
<dbReference type="PIRSF" id="PIRSF017082">
    <property type="entry name" value="YflP"/>
    <property type="match status" value="1"/>
</dbReference>
<evidence type="ECO:0000256" key="2">
    <source>
        <dbReference type="SAM" id="SignalP"/>
    </source>
</evidence>
<accession>A0ABY7BTQ4</accession>
<gene>
    <name evidence="3" type="ORF">OH818_14645</name>
</gene>